<keyword evidence="1" id="KW-1133">Transmembrane helix</keyword>
<name>A0ABX2ZU08_9BACI</name>
<keyword evidence="1" id="KW-0472">Membrane</keyword>
<sequence length="114" mass="13067">MYGLYLIPEADEIKQAASVGHVGTAPRMKSIQYWFFLILCPIFGCLFRKFLYHNDLFIFLPMMKMILSVMNIDPSDNNKTIQGLKRKIPVSKNKELGIINTNLNEKIAKNNKSA</sequence>
<proteinExistence type="predicted"/>
<keyword evidence="1" id="KW-0812">Transmembrane</keyword>
<dbReference type="Proteomes" id="UP000094580">
    <property type="component" value="Unassembled WGS sequence"/>
</dbReference>
<feature type="transmembrane region" description="Helical" evidence="1">
    <location>
        <begin position="31"/>
        <end position="51"/>
    </location>
</feature>
<protein>
    <submittedName>
        <fullName evidence="2">Uncharacterized protein</fullName>
    </submittedName>
</protein>
<reference evidence="2 3" key="1">
    <citation type="submission" date="2016-07" db="EMBL/GenBank/DDBJ databases">
        <authorList>
            <person name="Townsley L."/>
            <person name="Shank E.A."/>
        </authorList>
    </citation>
    <scope>NUCLEOTIDE SEQUENCE [LARGE SCALE GENOMIC DNA]</scope>
    <source>
        <strain evidence="2 3">CH01</strain>
    </source>
</reference>
<accession>A0ABX2ZU08</accession>
<gene>
    <name evidence="2" type="ORF">BED47_02685</name>
</gene>
<keyword evidence="3" id="KW-1185">Reference proteome</keyword>
<evidence type="ECO:0000256" key="1">
    <source>
        <dbReference type="SAM" id="Phobius"/>
    </source>
</evidence>
<comment type="caution">
    <text evidence="2">The sequence shown here is derived from an EMBL/GenBank/DDBJ whole genome shotgun (WGS) entry which is preliminary data.</text>
</comment>
<evidence type="ECO:0000313" key="3">
    <source>
        <dbReference type="Proteomes" id="UP000094580"/>
    </source>
</evidence>
<evidence type="ECO:0000313" key="2">
    <source>
        <dbReference type="EMBL" id="ODG93210.1"/>
    </source>
</evidence>
<organism evidence="2 3">
    <name type="scientific">Gottfriedia luciferensis</name>
    <dbReference type="NCBI Taxonomy" id="178774"/>
    <lineage>
        <taxon>Bacteria</taxon>
        <taxon>Bacillati</taxon>
        <taxon>Bacillota</taxon>
        <taxon>Bacilli</taxon>
        <taxon>Bacillales</taxon>
        <taxon>Bacillaceae</taxon>
        <taxon>Gottfriedia</taxon>
    </lineage>
</organism>
<dbReference type="EMBL" id="MDKC01000002">
    <property type="protein sequence ID" value="ODG93210.1"/>
    <property type="molecule type" value="Genomic_DNA"/>
</dbReference>